<feature type="transmembrane region" description="Helical" evidence="2">
    <location>
        <begin position="12"/>
        <end position="31"/>
    </location>
</feature>
<gene>
    <name evidence="3" type="ORF">SAMN06264365_105468</name>
</gene>
<keyword evidence="2" id="KW-0812">Transmembrane</keyword>
<dbReference type="InterPro" id="IPR049713">
    <property type="entry name" value="Pr6Pr-like"/>
</dbReference>
<feature type="transmembrane region" description="Helical" evidence="2">
    <location>
        <begin position="51"/>
        <end position="72"/>
    </location>
</feature>
<protein>
    <recommendedName>
        <fullName evidence="5">FAR-17a/AIG1-like protein</fullName>
    </recommendedName>
</protein>
<feature type="transmembrane region" description="Helical" evidence="2">
    <location>
        <begin position="84"/>
        <end position="102"/>
    </location>
</feature>
<dbReference type="NCBIfam" id="NF038065">
    <property type="entry name" value="Pr6Pr"/>
    <property type="match status" value="1"/>
</dbReference>
<reference evidence="3 4" key="1">
    <citation type="submission" date="2017-06" db="EMBL/GenBank/DDBJ databases">
        <authorList>
            <person name="Kim H.J."/>
            <person name="Triplett B.A."/>
        </authorList>
    </citation>
    <scope>NUCLEOTIDE SEQUENCE [LARGE SCALE GENOMIC DNA]</scope>
    <source>
        <strain evidence="3 4">DSM 43151</strain>
    </source>
</reference>
<feature type="region of interest" description="Disordered" evidence="1">
    <location>
        <begin position="214"/>
        <end position="245"/>
    </location>
</feature>
<sequence length="245" mass="26903">MNGSRVCARLWHGLLAVVVLGSLMTQLVLTTQGAPDADGLVQPAVTRFIRLFSYFTIQSNILLLIVSTTLTLNPDRDGRLWRVIRLNAILGIIITGLVYATVLAGTAHPTGAGWWSNLGFHYIAPWWALLGWLLFGPRSRLDTRTIFLAAAWPVLWIGYTFAHGAATDWYPYPFADVTEIGYGAAARNMTFVVMIALLFGTLLWGLDRRLSGRRAVPSAPAPRSPERTSQDVDVAPSRSGAEPQQ</sequence>
<dbReference type="Proteomes" id="UP000198415">
    <property type="component" value="Unassembled WGS sequence"/>
</dbReference>
<proteinExistence type="predicted"/>
<feature type="transmembrane region" description="Helical" evidence="2">
    <location>
        <begin position="186"/>
        <end position="206"/>
    </location>
</feature>
<evidence type="ECO:0000256" key="1">
    <source>
        <dbReference type="SAM" id="MobiDB-lite"/>
    </source>
</evidence>
<keyword evidence="2" id="KW-0472">Membrane</keyword>
<dbReference type="EMBL" id="FZNR01000005">
    <property type="protein sequence ID" value="SNR78802.1"/>
    <property type="molecule type" value="Genomic_DNA"/>
</dbReference>
<organism evidence="3 4">
    <name type="scientific">Actinoplanes regularis</name>
    <dbReference type="NCBI Taxonomy" id="52697"/>
    <lineage>
        <taxon>Bacteria</taxon>
        <taxon>Bacillati</taxon>
        <taxon>Actinomycetota</taxon>
        <taxon>Actinomycetes</taxon>
        <taxon>Micromonosporales</taxon>
        <taxon>Micromonosporaceae</taxon>
        <taxon>Actinoplanes</taxon>
    </lineage>
</organism>
<evidence type="ECO:0008006" key="5">
    <source>
        <dbReference type="Google" id="ProtNLM"/>
    </source>
</evidence>
<dbReference type="RefSeq" id="WP_239138263.1">
    <property type="nucleotide sequence ID" value="NZ_BOMU01000035.1"/>
</dbReference>
<keyword evidence="4" id="KW-1185">Reference proteome</keyword>
<dbReference type="AlphaFoldDB" id="A0A238Z6P0"/>
<accession>A0A238Z6P0</accession>
<keyword evidence="2" id="KW-1133">Transmembrane helix</keyword>
<evidence type="ECO:0000313" key="3">
    <source>
        <dbReference type="EMBL" id="SNR78802.1"/>
    </source>
</evidence>
<evidence type="ECO:0000256" key="2">
    <source>
        <dbReference type="SAM" id="Phobius"/>
    </source>
</evidence>
<evidence type="ECO:0000313" key="4">
    <source>
        <dbReference type="Proteomes" id="UP000198415"/>
    </source>
</evidence>
<feature type="transmembrane region" description="Helical" evidence="2">
    <location>
        <begin position="147"/>
        <end position="166"/>
    </location>
</feature>
<name>A0A238Z6P0_9ACTN</name>
<feature type="transmembrane region" description="Helical" evidence="2">
    <location>
        <begin position="114"/>
        <end position="135"/>
    </location>
</feature>